<comment type="caution">
    <text evidence="3">The sequence shown here is derived from an EMBL/GenBank/DDBJ whole genome shotgun (WGS) entry which is preliminary data.</text>
</comment>
<reference evidence="3 4" key="1">
    <citation type="submission" date="2021-05" db="EMBL/GenBank/DDBJ databases">
        <title>Kineosporia and Streptomyces sp. nov. two new marine actinobacteria isolated from Coral.</title>
        <authorList>
            <person name="Buangrab K."/>
            <person name="Sutthacheep M."/>
            <person name="Yeemin T."/>
            <person name="Harunari E."/>
            <person name="Igarashi Y."/>
            <person name="Kanchanasin P."/>
            <person name="Tanasupawat S."/>
            <person name="Phongsopitanun W."/>
        </authorList>
    </citation>
    <scope>NUCLEOTIDE SEQUENCE [LARGE SCALE GENOMIC DNA]</scope>
    <source>
        <strain evidence="3 4">J2-2</strain>
    </source>
</reference>
<evidence type="ECO:0000259" key="2">
    <source>
        <dbReference type="Pfam" id="PF03807"/>
    </source>
</evidence>
<evidence type="ECO:0000313" key="4">
    <source>
        <dbReference type="Proteomes" id="UP001197247"/>
    </source>
</evidence>
<protein>
    <submittedName>
        <fullName evidence="3">NADPH-dependent F420 reductase</fullName>
    </submittedName>
</protein>
<dbReference type="InterPro" id="IPR051267">
    <property type="entry name" value="STEAP_metalloreductase"/>
</dbReference>
<name>A0ABS5TG60_9ACTN</name>
<dbReference type="Gene3D" id="3.40.50.720">
    <property type="entry name" value="NAD(P)-binding Rossmann-like Domain"/>
    <property type="match status" value="1"/>
</dbReference>
<dbReference type="Pfam" id="PF03807">
    <property type="entry name" value="F420_oxidored"/>
    <property type="match status" value="1"/>
</dbReference>
<dbReference type="RefSeq" id="WP_214156328.1">
    <property type="nucleotide sequence ID" value="NZ_JAHBAY010000005.1"/>
</dbReference>
<dbReference type="SUPFAM" id="SSF51735">
    <property type="entry name" value="NAD(P)-binding Rossmann-fold domains"/>
    <property type="match status" value="1"/>
</dbReference>
<dbReference type="EMBL" id="JAHBAY010000005">
    <property type="protein sequence ID" value="MBT0770035.1"/>
    <property type="molecule type" value="Genomic_DNA"/>
</dbReference>
<dbReference type="PANTHER" id="PTHR14239:SF10">
    <property type="entry name" value="REDUCTASE"/>
    <property type="match status" value="1"/>
</dbReference>
<organism evidence="3 4">
    <name type="scientific">Kineosporia corallincola</name>
    <dbReference type="NCBI Taxonomy" id="2835133"/>
    <lineage>
        <taxon>Bacteria</taxon>
        <taxon>Bacillati</taxon>
        <taxon>Actinomycetota</taxon>
        <taxon>Actinomycetes</taxon>
        <taxon>Kineosporiales</taxon>
        <taxon>Kineosporiaceae</taxon>
        <taxon>Kineosporia</taxon>
    </lineage>
</organism>
<evidence type="ECO:0000313" key="3">
    <source>
        <dbReference type="EMBL" id="MBT0770035.1"/>
    </source>
</evidence>
<keyword evidence="1" id="KW-0560">Oxidoreductase</keyword>
<dbReference type="Proteomes" id="UP001197247">
    <property type="component" value="Unassembled WGS sequence"/>
</dbReference>
<accession>A0ABS5TG60</accession>
<gene>
    <name evidence="3" type="ORF">KIH74_13940</name>
</gene>
<dbReference type="InterPro" id="IPR036291">
    <property type="entry name" value="NAD(P)-bd_dom_sf"/>
</dbReference>
<dbReference type="PANTHER" id="PTHR14239">
    <property type="entry name" value="DUDULIN-RELATED"/>
    <property type="match status" value="1"/>
</dbReference>
<proteinExistence type="predicted"/>
<keyword evidence="4" id="KW-1185">Reference proteome</keyword>
<evidence type="ECO:0000256" key="1">
    <source>
        <dbReference type="ARBA" id="ARBA00023002"/>
    </source>
</evidence>
<feature type="domain" description="Pyrroline-5-carboxylate reductase catalytic N-terminal" evidence="2">
    <location>
        <begin position="3"/>
        <end position="92"/>
    </location>
</feature>
<sequence length="225" mass="23479">MTTIGFIGTGKIGATVARMAVTAGHDVVLSNRRGPQSLHELAGDLGPRAVAATPEQAARAGEIVVLAVPLEAYRQIPAGPLRGKVVIDTANYKPAEHPGRLPDADSGVTTPHELMQHHLPGSFVVKALANMFFRHLPDLARPAGAPDRSTLPIAGDDPDAKAAVSALLDSLGYDTLDAGPLAESRRFATFGTPANQAYLDPEGMFAVPGHPAPATRIAELLRSVP</sequence>
<dbReference type="InterPro" id="IPR028939">
    <property type="entry name" value="P5C_Rdtase_cat_N"/>
</dbReference>